<accession>A0A224YDD4</accession>
<reference evidence="2" key="1">
    <citation type="journal article" date="2017" name="Parasit. Vectors">
        <title>Sialotranscriptomics of Rhipicephalus zambeziensis reveals intricate expression profiles of secretory proteins and suggests tight temporal transcriptional regulation during blood-feeding.</title>
        <authorList>
            <person name="de Castro M.H."/>
            <person name="de Klerk D."/>
            <person name="Pienaar R."/>
            <person name="Rees D.J.G."/>
            <person name="Mans B.J."/>
        </authorList>
    </citation>
    <scope>NUCLEOTIDE SEQUENCE</scope>
    <source>
        <tissue evidence="2">Salivary glands</tissue>
    </source>
</reference>
<proteinExistence type="predicted"/>
<evidence type="ECO:0000313" key="2">
    <source>
        <dbReference type="EMBL" id="MAA14945.1"/>
    </source>
</evidence>
<name>A0A224YDD4_9ACAR</name>
<dbReference type="AlphaFoldDB" id="A0A224YDD4"/>
<organism evidence="2">
    <name type="scientific">Rhipicephalus zambeziensis</name>
    <dbReference type="NCBI Taxonomy" id="60191"/>
    <lineage>
        <taxon>Eukaryota</taxon>
        <taxon>Metazoa</taxon>
        <taxon>Ecdysozoa</taxon>
        <taxon>Arthropoda</taxon>
        <taxon>Chelicerata</taxon>
        <taxon>Arachnida</taxon>
        <taxon>Acari</taxon>
        <taxon>Parasitiformes</taxon>
        <taxon>Ixodida</taxon>
        <taxon>Ixodoidea</taxon>
        <taxon>Ixodidae</taxon>
        <taxon>Rhipicephalinae</taxon>
        <taxon>Rhipicephalus</taxon>
        <taxon>Rhipicephalus</taxon>
    </lineage>
</organism>
<protein>
    <submittedName>
        <fullName evidence="2">Lipocalin</fullName>
    </submittedName>
</protein>
<sequence>MYCRQCFTAVVILAMAGILNSEESEVKKVESTRIPKYELPKMENPTPAITETEEVKMPTSLKNQTEVKISAPPKQEILKVKIPVEIKKQLEKVEIQTPDIRKFVGLREPIWTYYATGTTRVECKVDLRESMTNKSIDFRREYIYKDQTFSDDIEGRFVRGDTDKMYIQREQAPFHQLEQSIYIARRSKCAIIMITLISSLLPIPPVRWYELRVRDSAIHRGPGKRCLREFNMLNLEQHLVYTDDCPGRLGFIRSRHRKSYY</sequence>
<keyword evidence="1" id="KW-0732">Signal</keyword>
<feature type="signal peptide" evidence="1">
    <location>
        <begin position="1"/>
        <end position="21"/>
    </location>
</feature>
<evidence type="ECO:0000256" key="1">
    <source>
        <dbReference type="SAM" id="SignalP"/>
    </source>
</evidence>
<feature type="chain" id="PRO_5012668771" evidence="1">
    <location>
        <begin position="22"/>
        <end position="261"/>
    </location>
</feature>
<dbReference type="EMBL" id="GFPF01003799">
    <property type="protein sequence ID" value="MAA14945.1"/>
    <property type="molecule type" value="Transcribed_RNA"/>
</dbReference>